<dbReference type="Gene3D" id="3.40.630.30">
    <property type="match status" value="1"/>
</dbReference>
<evidence type="ECO:0000259" key="1">
    <source>
        <dbReference type="Pfam" id="PF13480"/>
    </source>
</evidence>
<evidence type="ECO:0000313" key="3">
    <source>
        <dbReference type="Proteomes" id="UP000298180"/>
    </source>
</evidence>
<evidence type="ECO:0000313" key="2">
    <source>
        <dbReference type="EMBL" id="TFZ05981.1"/>
    </source>
</evidence>
<reference evidence="2 3" key="1">
    <citation type="submission" date="2019-03" db="EMBL/GenBank/DDBJ databases">
        <title>Ramlibacter henchirensis DSM 14656, whole genome shotgun sequence.</title>
        <authorList>
            <person name="Zhang X."/>
            <person name="Feng G."/>
            <person name="Zhu H."/>
        </authorList>
    </citation>
    <scope>NUCLEOTIDE SEQUENCE [LARGE SCALE GENOMIC DNA]</scope>
    <source>
        <strain evidence="2 3">DSM 14656</strain>
    </source>
</reference>
<sequence length="348" mass="39475">MKCFVIGPVELGSSERARWRQLQLSNPTLASPCFSWQFTLAAAAVRRDVRIAVLEDEGAVIGFFPHQQRMGAGEPIAGRMSDHHGVIAAPGTRWDWRELLKRARLSYWQFSHLPAWQQPPVPLVHAVSPGLDLSQGFEVWMKRKRENGNTMAKMPGRMRKLEREIGPLRLEVHSRERKDFETVVRLKRQQCRRTGQLDFFGMGWTLALVENIRDIDDEDFGGRLSTLHAGDRLVAAHFGMRTPQAWQWWFPVYDAEYAKYSPGSLLLLEVARVAADQGHGLLDLGRGEEAYKDRFSDCSMPVVEGFVSRPTAVTIARQCRKQLGVWLRTSPLAAPALPLLRQLKRLGA</sequence>
<dbReference type="GO" id="GO:0016740">
    <property type="term" value="F:transferase activity"/>
    <property type="evidence" value="ECO:0007669"/>
    <property type="project" value="UniProtKB-KW"/>
</dbReference>
<protein>
    <submittedName>
        <fullName evidence="2">GNAT family N-acetyltransferase</fullName>
    </submittedName>
</protein>
<organism evidence="2 3">
    <name type="scientific">Ramlibacter henchirensis</name>
    <dbReference type="NCBI Taxonomy" id="204072"/>
    <lineage>
        <taxon>Bacteria</taxon>
        <taxon>Pseudomonadati</taxon>
        <taxon>Pseudomonadota</taxon>
        <taxon>Betaproteobacteria</taxon>
        <taxon>Burkholderiales</taxon>
        <taxon>Comamonadaceae</taxon>
        <taxon>Ramlibacter</taxon>
    </lineage>
</organism>
<accession>A0A4Z0C423</accession>
<keyword evidence="2" id="KW-0808">Transferase</keyword>
<gene>
    <name evidence="2" type="ORF">EZ313_04840</name>
</gene>
<comment type="caution">
    <text evidence="2">The sequence shown here is derived from an EMBL/GenBank/DDBJ whole genome shotgun (WGS) entry which is preliminary data.</text>
</comment>
<dbReference type="OrthoDB" id="4700839at2"/>
<dbReference type="InterPro" id="IPR016181">
    <property type="entry name" value="Acyl_CoA_acyltransferase"/>
</dbReference>
<feature type="domain" description="BioF2-like acetyltransferase" evidence="1">
    <location>
        <begin position="153"/>
        <end position="292"/>
    </location>
</feature>
<dbReference type="InterPro" id="IPR038740">
    <property type="entry name" value="BioF2-like_GNAT_dom"/>
</dbReference>
<dbReference type="Pfam" id="PF13480">
    <property type="entry name" value="Acetyltransf_6"/>
    <property type="match status" value="1"/>
</dbReference>
<dbReference type="SUPFAM" id="SSF55729">
    <property type="entry name" value="Acyl-CoA N-acyltransferases (Nat)"/>
    <property type="match status" value="1"/>
</dbReference>
<keyword evidence="3" id="KW-1185">Reference proteome</keyword>
<dbReference type="AlphaFoldDB" id="A0A4Z0C423"/>
<proteinExistence type="predicted"/>
<dbReference type="EMBL" id="SMLM01000001">
    <property type="protein sequence ID" value="TFZ05981.1"/>
    <property type="molecule type" value="Genomic_DNA"/>
</dbReference>
<dbReference type="Proteomes" id="UP000298180">
    <property type="component" value="Unassembled WGS sequence"/>
</dbReference>
<name>A0A4Z0C423_9BURK</name>